<reference evidence="1" key="1">
    <citation type="submission" date="2018-06" db="EMBL/GenBank/DDBJ databases">
        <authorList>
            <person name="Zhirakovskaya E."/>
        </authorList>
    </citation>
    <scope>NUCLEOTIDE SEQUENCE</scope>
</reference>
<dbReference type="EMBL" id="UOEU01000892">
    <property type="protein sequence ID" value="VAW42121.1"/>
    <property type="molecule type" value="Genomic_DNA"/>
</dbReference>
<evidence type="ECO:0000313" key="1">
    <source>
        <dbReference type="EMBL" id="VAW42121.1"/>
    </source>
</evidence>
<organism evidence="1">
    <name type="scientific">hydrothermal vent metagenome</name>
    <dbReference type="NCBI Taxonomy" id="652676"/>
    <lineage>
        <taxon>unclassified sequences</taxon>
        <taxon>metagenomes</taxon>
        <taxon>ecological metagenomes</taxon>
    </lineage>
</organism>
<accession>A0A3B0VGR2</accession>
<protein>
    <submittedName>
        <fullName evidence="1">Uncharacterized protein</fullName>
    </submittedName>
</protein>
<gene>
    <name evidence="1" type="ORF">MNBD_CHLOROFLEXI01-2911</name>
</gene>
<name>A0A3B0VGR2_9ZZZZ</name>
<sequence length="131" mass="15328">MTQYVITPINENRAKRWEKVYGRSELPVKYPLPHLACTQRWGDVPVYYLDVTAVPPALLDRLATFEARRTGISYHEARFTVRQEWLIRADACQPARKAVATPAAPIWQPAFPFMQKIPLRQPRRPQRVRFI</sequence>
<dbReference type="AlphaFoldDB" id="A0A3B0VGR2"/>
<proteinExistence type="predicted"/>